<dbReference type="PANTHER" id="PTHR10632">
    <property type="entry name" value="SULFIDE:QUINONE OXIDOREDUCTASE"/>
    <property type="match status" value="1"/>
</dbReference>
<gene>
    <name evidence="2" type="ORF">SBRCBS47491_010019</name>
</gene>
<dbReference type="Proteomes" id="UP001642406">
    <property type="component" value="Unassembled WGS sequence"/>
</dbReference>
<evidence type="ECO:0000256" key="1">
    <source>
        <dbReference type="SAM" id="MobiDB-lite"/>
    </source>
</evidence>
<name>A0ABP0D0K3_9PEZI</name>
<dbReference type="InterPro" id="IPR036188">
    <property type="entry name" value="FAD/NAD-bd_sf"/>
</dbReference>
<protein>
    <recommendedName>
        <fullName evidence="4">FAD/NAD(P)-binding domain-containing protein</fullName>
    </recommendedName>
</protein>
<organism evidence="2 3">
    <name type="scientific">Sporothrix bragantina</name>
    <dbReference type="NCBI Taxonomy" id="671064"/>
    <lineage>
        <taxon>Eukaryota</taxon>
        <taxon>Fungi</taxon>
        <taxon>Dikarya</taxon>
        <taxon>Ascomycota</taxon>
        <taxon>Pezizomycotina</taxon>
        <taxon>Sordariomycetes</taxon>
        <taxon>Sordariomycetidae</taxon>
        <taxon>Ophiostomatales</taxon>
        <taxon>Ophiostomataceae</taxon>
        <taxon>Sporothrix</taxon>
    </lineage>
</organism>
<comment type="caution">
    <text evidence="2">The sequence shown here is derived from an EMBL/GenBank/DDBJ whole genome shotgun (WGS) entry which is preliminary data.</text>
</comment>
<accession>A0ABP0D0K3</accession>
<dbReference type="EMBL" id="CAWUHC010000192">
    <property type="protein sequence ID" value="CAK7237558.1"/>
    <property type="molecule type" value="Genomic_DNA"/>
</dbReference>
<evidence type="ECO:0000313" key="2">
    <source>
        <dbReference type="EMBL" id="CAK7237558.1"/>
    </source>
</evidence>
<keyword evidence="3" id="KW-1185">Reference proteome</keyword>
<dbReference type="PRINTS" id="PR00420">
    <property type="entry name" value="RNGMNOXGNASE"/>
</dbReference>
<reference evidence="2 3" key="1">
    <citation type="submission" date="2024-01" db="EMBL/GenBank/DDBJ databases">
        <authorList>
            <person name="Allen C."/>
            <person name="Tagirdzhanova G."/>
        </authorList>
    </citation>
    <scope>NUCLEOTIDE SEQUENCE [LARGE SCALE GENOMIC DNA]</scope>
</reference>
<dbReference type="InterPro" id="IPR015904">
    <property type="entry name" value="Sulphide_quinone_reductase"/>
</dbReference>
<sequence length="471" mass="51511">MASRTLLGRMPVHSRGTSSSRQTMSLSLAAGARKQQHNHRSLATHAPHPVNTAGSAQHKVLVVGGGAAGLAVSHQLLRSGKFAPNEIAIVDPAQTHDYQPGWTLVGAGLKTKEELRRPLRSLIDNRLQFYNDGVATFTPQDNIVTLRNGTEVGYDQLVVVPGIEIKYNKINGLSEALADPNIMVSSVYGFDTCDKVNRTTQAFRKGQAIFTQPSGMVKCAGAPQKAMWLAVDKWTREGVYRPNDATSSSPIKVTFATALPVMFGVPKYSQELNKLRQQRGVEGLFEHDLVSIDSANKATFARPDGSKVTRSFDSMHVVPKMGPFDFVAQSLLANPGNGLVDIDEKTMRHKKFGNVWSIGDASNLPTSKTAAAITAQAPVLVDNMMAVMAGQEPTTVYNGYTSCPILTEYGKVMLAEFKYGGEPFETFGRTLGLDQSVPRRAFYYLKKDFFPWVYYKAMVKGTWAGPKGFIR</sequence>
<dbReference type="SUPFAM" id="SSF51905">
    <property type="entry name" value="FAD/NAD(P)-binding domain"/>
    <property type="match status" value="2"/>
</dbReference>
<dbReference type="Gene3D" id="3.50.50.60">
    <property type="entry name" value="FAD/NAD(P)-binding domain"/>
    <property type="match status" value="2"/>
</dbReference>
<evidence type="ECO:0000313" key="3">
    <source>
        <dbReference type="Proteomes" id="UP001642406"/>
    </source>
</evidence>
<proteinExistence type="predicted"/>
<feature type="region of interest" description="Disordered" evidence="1">
    <location>
        <begin position="1"/>
        <end position="23"/>
    </location>
</feature>
<evidence type="ECO:0008006" key="4">
    <source>
        <dbReference type="Google" id="ProtNLM"/>
    </source>
</evidence>
<dbReference type="PANTHER" id="PTHR10632:SF2">
    <property type="entry name" value="SULFIDE:QUINONE OXIDOREDUCTASE, MITOCHONDRIAL"/>
    <property type="match status" value="1"/>
</dbReference>